<sequence>MGRRAGVTLVPSPGKIDLKASLDPYRARRGEFRILDVPEMRYLMVDGQGDPNTSPEYAAALQTLYPVAYALKFASKAAGRDYVVPPLEGLWWAEDLDAFTTARDKSAWDWTMMILVPDWLDAAEVTAALDEPAAKRAKKPGGGPARLDDVRFATLTEGRCVQTLHLGPFDEEAGVLEEMHHRFIPANGLELTGTHHEVYLSDPRRTAPERLRTIPRQPVRAAAGANGGTAGEGAGGTAGPEDLESRSPPSSRNAWPPAGIPAQVLVPEPCSAGGCSATAGSWSVGSSR</sequence>
<gene>
    <name evidence="3" type="ORF">ABDK96_04230</name>
</gene>
<feature type="compositionally biased region" description="Basic and acidic residues" evidence="1">
    <location>
        <begin position="203"/>
        <end position="212"/>
    </location>
</feature>
<dbReference type="SUPFAM" id="SSF55136">
    <property type="entry name" value="Probable bacterial effector-binding domain"/>
    <property type="match status" value="1"/>
</dbReference>
<accession>A0ABV0IFG4</accession>
<dbReference type="Gene3D" id="3.20.80.10">
    <property type="entry name" value="Regulatory factor, effector binding domain"/>
    <property type="match status" value="1"/>
</dbReference>
<name>A0ABV0IFG4_9MICC</name>
<evidence type="ECO:0000313" key="3">
    <source>
        <dbReference type="EMBL" id="MEO9246881.1"/>
    </source>
</evidence>
<dbReference type="EMBL" id="JBDXMX010000002">
    <property type="protein sequence ID" value="MEO9246881.1"/>
    <property type="molecule type" value="Genomic_DNA"/>
</dbReference>
<comment type="caution">
    <text evidence="3">The sequence shown here is derived from an EMBL/GenBank/DDBJ whole genome shotgun (WGS) entry which is preliminary data.</text>
</comment>
<feature type="domain" description="GyrI-like small molecule binding" evidence="2">
    <location>
        <begin position="31"/>
        <end position="213"/>
    </location>
</feature>
<feature type="compositionally biased region" description="Polar residues" evidence="1">
    <location>
        <begin position="278"/>
        <end position="288"/>
    </location>
</feature>
<dbReference type="Proteomes" id="UP001484097">
    <property type="component" value="Unassembled WGS sequence"/>
</dbReference>
<feature type="compositionally biased region" description="Gly residues" evidence="1">
    <location>
        <begin position="225"/>
        <end position="238"/>
    </location>
</feature>
<evidence type="ECO:0000313" key="4">
    <source>
        <dbReference type="Proteomes" id="UP001484097"/>
    </source>
</evidence>
<dbReference type="InterPro" id="IPR029442">
    <property type="entry name" value="GyrI-like"/>
</dbReference>
<keyword evidence="4" id="KW-1185">Reference proteome</keyword>
<reference evidence="3 4" key="1">
    <citation type="submission" date="2024-05" db="EMBL/GenBank/DDBJ databases">
        <authorList>
            <person name="Yi C."/>
        </authorList>
    </citation>
    <scope>NUCLEOTIDE SEQUENCE [LARGE SCALE GENOMIC DNA]</scope>
    <source>
        <strain evidence="3 4">XS13</strain>
    </source>
</reference>
<proteinExistence type="predicted"/>
<feature type="region of interest" description="Disordered" evidence="1">
    <location>
        <begin position="203"/>
        <end position="288"/>
    </location>
</feature>
<evidence type="ECO:0000259" key="2">
    <source>
        <dbReference type="Pfam" id="PF06445"/>
    </source>
</evidence>
<protein>
    <submittedName>
        <fullName evidence="3">GyrI-like domain-containing protein</fullName>
    </submittedName>
</protein>
<evidence type="ECO:0000256" key="1">
    <source>
        <dbReference type="SAM" id="MobiDB-lite"/>
    </source>
</evidence>
<organism evidence="3 4">
    <name type="scientific">Citricoccus nitrophenolicus</name>
    <dbReference type="NCBI Taxonomy" id="863575"/>
    <lineage>
        <taxon>Bacteria</taxon>
        <taxon>Bacillati</taxon>
        <taxon>Actinomycetota</taxon>
        <taxon>Actinomycetes</taxon>
        <taxon>Micrococcales</taxon>
        <taxon>Micrococcaceae</taxon>
        <taxon>Citricoccus</taxon>
    </lineage>
</organism>
<dbReference type="InterPro" id="IPR011256">
    <property type="entry name" value="Reg_factor_effector_dom_sf"/>
</dbReference>
<dbReference type="Pfam" id="PF06445">
    <property type="entry name" value="GyrI-like"/>
    <property type="match status" value="1"/>
</dbReference>